<reference evidence="2" key="1">
    <citation type="submission" date="2022-11" db="EMBL/GenBank/DDBJ databases">
        <title>Larsenimonas rhizosphaerae sp. nov., isolated from a tidal mudflat.</title>
        <authorList>
            <person name="Lee S.D."/>
            <person name="Kim I.S."/>
        </authorList>
    </citation>
    <scope>NUCLEOTIDE SEQUENCE</scope>
    <source>
        <strain evidence="2">GH2-1</strain>
    </source>
</reference>
<gene>
    <name evidence="2" type="ORF">OQ287_14385</name>
</gene>
<evidence type="ECO:0000313" key="2">
    <source>
        <dbReference type="EMBL" id="MCX2525431.1"/>
    </source>
</evidence>
<evidence type="ECO:0000313" key="3">
    <source>
        <dbReference type="Proteomes" id="UP001165678"/>
    </source>
</evidence>
<name>A0AA41ZNA8_9GAMM</name>
<proteinExistence type="predicted"/>
<keyword evidence="3" id="KW-1185">Reference proteome</keyword>
<evidence type="ECO:0000256" key="1">
    <source>
        <dbReference type="SAM" id="MobiDB-lite"/>
    </source>
</evidence>
<feature type="region of interest" description="Disordered" evidence="1">
    <location>
        <begin position="88"/>
        <end position="130"/>
    </location>
</feature>
<dbReference type="GO" id="GO:0008115">
    <property type="term" value="F:sarcosine oxidase activity"/>
    <property type="evidence" value="ECO:0007669"/>
    <property type="project" value="InterPro"/>
</dbReference>
<dbReference type="GO" id="GO:0046653">
    <property type="term" value="P:tetrahydrofolate metabolic process"/>
    <property type="evidence" value="ECO:0007669"/>
    <property type="project" value="InterPro"/>
</dbReference>
<dbReference type="Pfam" id="PF04267">
    <property type="entry name" value="SoxD"/>
    <property type="match status" value="1"/>
</dbReference>
<protein>
    <submittedName>
        <fullName evidence="2">Sarcosine oxidase subunit delta</fullName>
    </submittedName>
</protein>
<comment type="caution">
    <text evidence="2">The sequence shown here is derived from an EMBL/GenBank/DDBJ whole genome shotgun (WGS) entry which is preliminary data.</text>
</comment>
<dbReference type="Gene3D" id="3.30.2270.10">
    <property type="entry name" value="Folate-binding superfamily"/>
    <property type="match status" value="1"/>
</dbReference>
<feature type="compositionally biased region" description="Polar residues" evidence="1">
    <location>
        <begin position="97"/>
        <end position="113"/>
    </location>
</feature>
<organism evidence="2 3">
    <name type="scientific">Larsenimonas rhizosphaerae</name>
    <dbReference type="NCBI Taxonomy" id="2944682"/>
    <lineage>
        <taxon>Bacteria</taxon>
        <taxon>Pseudomonadati</taxon>
        <taxon>Pseudomonadota</taxon>
        <taxon>Gammaproteobacteria</taxon>
        <taxon>Oceanospirillales</taxon>
        <taxon>Halomonadaceae</taxon>
        <taxon>Larsenimonas</taxon>
    </lineage>
</organism>
<dbReference type="RefSeq" id="WP_250938138.1">
    <property type="nucleotide sequence ID" value="NZ_JAMLJK010000002.1"/>
</dbReference>
<dbReference type="InterPro" id="IPR038561">
    <property type="entry name" value="SoxD_sf"/>
</dbReference>
<sequence>MFHIHCPYCDEYREEEEFHPRGQAHLARPATPDTTTDDEWGGYLFFRDNERGIHHELWVHSVGCRKFFNITRNTATYEIHETYKMGERPSVTAENLPDSQHQSGVQAATSGWQTVGARPESASLNQEEQV</sequence>
<dbReference type="InterPro" id="IPR006279">
    <property type="entry name" value="SoxD"/>
</dbReference>
<dbReference type="EMBL" id="JAPIVE010000004">
    <property type="protein sequence ID" value="MCX2525431.1"/>
    <property type="molecule type" value="Genomic_DNA"/>
</dbReference>
<dbReference type="AlphaFoldDB" id="A0AA41ZNA8"/>
<dbReference type="Proteomes" id="UP001165678">
    <property type="component" value="Unassembled WGS sequence"/>
</dbReference>
<accession>A0AA41ZNA8</accession>